<sequence>MKGFGSLGKLKKQGSGTVDLSGIGTGNCNGNYGGNGPSVLVDVAVADSPKVEKAKKAPRDESSKKQGLMSKITSRASLKLKKTKSGTGPPALRVSKSEQELARVFKVYDADHDGKISLVELRAVLTTLGGAISEEEGVQLMKDIDTNNDGFISLAEFVAFHVSIKGGIVGGDISSVDDPLRDAFQVFDKDGDKRISADDLQSVLVSLGDKGHSLEDCRQMINNVDKDGDGYVDFEEFQELMVGS</sequence>
<dbReference type="InterPro" id="IPR011992">
    <property type="entry name" value="EF-hand-dom_pair"/>
</dbReference>
<feature type="region of interest" description="Disordered" evidence="4">
    <location>
        <begin position="1"/>
        <end position="22"/>
    </location>
</feature>
<dbReference type="EnsemblPlants" id="Pp3c6_23710V3.2">
    <property type="protein sequence ID" value="PAC:32975775.CDS.1"/>
    <property type="gene ID" value="Pp3c6_23710"/>
</dbReference>
<keyword evidence="2" id="KW-0677">Repeat</keyword>
<feature type="compositionally biased region" description="Low complexity" evidence="4">
    <location>
        <begin position="1"/>
        <end position="16"/>
    </location>
</feature>
<dbReference type="InterPro" id="IPR018247">
    <property type="entry name" value="EF_Hand_1_Ca_BS"/>
</dbReference>
<dbReference type="KEGG" id="ppp:112283209"/>
<feature type="domain" description="EF-hand" evidence="5">
    <location>
        <begin position="212"/>
        <end position="244"/>
    </location>
</feature>
<evidence type="ECO:0000256" key="1">
    <source>
        <dbReference type="ARBA" id="ARBA00022723"/>
    </source>
</evidence>
<feature type="region of interest" description="Disordered" evidence="4">
    <location>
        <begin position="50"/>
        <end position="69"/>
    </location>
</feature>
<dbReference type="OrthoDB" id="26525at2759"/>
<dbReference type="EnsemblPlants" id="Pp3c6_23710V3.1">
    <property type="protein sequence ID" value="PAC:32975774.CDS.1"/>
    <property type="gene ID" value="Pp3c6_23710"/>
</dbReference>
<dbReference type="RefSeq" id="XP_024377416.1">
    <property type="nucleotide sequence ID" value="XM_024521648.2"/>
</dbReference>
<dbReference type="Proteomes" id="UP000006727">
    <property type="component" value="Chromosome 6"/>
</dbReference>
<dbReference type="Gramene" id="Pp3c6_23710V3.2">
    <property type="protein sequence ID" value="PAC:32975775.CDS.1"/>
    <property type="gene ID" value="Pp3c6_23710"/>
</dbReference>
<reference evidence="7" key="3">
    <citation type="submission" date="2020-12" db="UniProtKB">
        <authorList>
            <consortium name="EnsemblPlants"/>
        </authorList>
    </citation>
    <scope>IDENTIFICATION</scope>
</reference>
<evidence type="ECO:0000313" key="6">
    <source>
        <dbReference type="EMBL" id="PNR53015.1"/>
    </source>
</evidence>
<reference evidence="6 8" key="2">
    <citation type="journal article" date="2018" name="Plant J.">
        <title>The Physcomitrella patens chromosome-scale assembly reveals moss genome structure and evolution.</title>
        <authorList>
            <person name="Lang D."/>
            <person name="Ullrich K.K."/>
            <person name="Murat F."/>
            <person name="Fuchs J."/>
            <person name="Jenkins J."/>
            <person name="Haas F.B."/>
            <person name="Piednoel M."/>
            <person name="Gundlach H."/>
            <person name="Van Bel M."/>
            <person name="Meyberg R."/>
            <person name="Vives C."/>
            <person name="Morata J."/>
            <person name="Symeonidi A."/>
            <person name="Hiss M."/>
            <person name="Muchero W."/>
            <person name="Kamisugi Y."/>
            <person name="Saleh O."/>
            <person name="Blanc G."/>
            <person name="Decker E.L."/>
            <person name="van Gessel N."/>
            <person name="Grimwood J."/>
            <person name="Hayes R.D."/>
            <person name="Graham S.W."/>
            <person name="Gunter L.E."/>
            <person name="McDaniel S.F."/>
            <person name="Hoernstein S.N.W."/>
            <person name="Larsson A."/>
            <person name="Li F.W."/>
            <person name="Perroud P.F."/>
            <person name="Phillips J."/>
            <person name="Ranjan P."/>
            <person name="Rokshar D.S."/>
            <person name="Rothfels C.J."/>
            <person name="Schneider L."/>
            <person name="Shu S."/>
            <person name="Stevenson D.W."/>
            <person name="Thummler F."/>
            <person name="Tillich M."/>
            <person name="Villarreal Aguilar J.C."/>
            <person name="Widiez T."/>
            <person name="Wong G.K."/>
            <person name="Wymore A."/>
            <person name="Zhang Y."/>
            <person name="Zimmer A.D."/>
            <person name="Quatrano R.S."/>
            <person name="Mayer K.F.X."/>
            <person name="Goodstein D."/>
            <person name="Casacuberta J.M."/>
            <person name="Vandepoele K."/>
            <person name="Reski R."/>
            <person name="Cuming A.C."/>
            <person name="Tuskan G.A."/>
            <person name="Maumus F."/>
            <person name="Salse J."/>
            <person name="Schmutz J."/>
            <person name="Rensing S.A."/>
        </authorList>
    </citation>
    <scope>NUCLEOTIDE SEQUENCE [LARGE SCALE GENOMIC DNA]</scope>
    <source>
        <strain evidence="7 8">cv. Gransden 2004</strain>
    </source>
</reference>
<dbReference type="Pfam" id="PF13499">
    <property type="entry name" value="EF-hand_7"/>
    <property type="match status" value="2"/>
</dbReference>
<feature type="domain" description="EF-hand" evidence="5">
    <location>
        <begin position="175"/>
        <end position="210"/>
    </location>
</feature>
<proteinExistence type="predicted"/>
<dbReference type="InterPro" id="IPR002048">
    <property type="entry name" value="EF_hand_dom"/>
</dbReference>
<dbReference type="OMA" id="TDEIDHM"/>
<evidence type="ECO:0000256" key="3">
    <source>
        <dbReference type="ARBA" id="ARBA00022837"/>
    </source>
</evidence>
<feature type="compositionally biased region" description="Basic and acidic residues" evidence="4">
    <location>
        <begin position="50"/>
        <end position="64"/>
    </location>
</feature>
<dbReference type="AlphaFoldDB" id="A0A2K1KGW9"/>
<feature type="domain" description="EF-hand" evidence="5">
    <location>
        <begin position="132"/>
        <end position="167"/>
    </location>
</feature>
<dbReference type="Gene3D" id="1.10.238.10">
    <property type="entry name" value="EF-hand"/>
    <property type="match status" value="2"/>
</dbReference>
<evidence type="ECO:0000256" key="4">
    <source>
        <dbReference type="SAM" id="MobiDB-lite"/>
    </source>
</evidence>
<keyword evidence="8" id="KW-1185">Reference proteome</keyword>
<dbReference type="InterPro" id="IPR039647">
    <property type="entry name" value="EF_hand_pair_protein_CML-like"/>
</dbReference>
<keyword evidence="1" id="KW-0479">Metal-binding</keyword>
<evidence type="ECO:0000259" key="5">
    <source>
        <dbReference type="PROSITE" id="PS50222"/>
    </source>
</evidence>
<keyword evidence="3" id="KW-0106">Calcium</keyword>
<dbReference type="PROSITE" id="PS50222">
    <property type="entry name" value="EF_HAND_2"/>
    <property type="match status" value="4"/>
</dbReference>
<dbReference type="FunFam" id="1.10.238.10:FF:000003">
    <property type="entry name" value="Calmodulin A"/>
    <property type="match status" value="1"/>
</dbReference>
<dbReference type="EMBL" id="ABEU02000006">
    <property type="protein sequence ID" value="PNR53015.1"/>
    <property type="molecule type" value="Genomic_DNA"/>
</dbReference>
<name>A0A2K1KGW9_PHYPA</name>
<protein>
    <recommendedName>
        <fullName evidence="5">EF-hand domain-containing protein</fullName>
    </recommendedName>
</protein>
<evidence type="ECO:0000313" key="8">
    <source>
        <dbReference type="Proteomes" id="UP000006727"/>
    </source>
</evidence>
<dbReference type="PaxDb" id="3218-PP1S103_24V6.1"/>
<dbReference type="STRING" id="3218.A0A2K1KGW9"/>
<dbReference type="PANTHER" id="PTHR10891">
    <property type="entry name" value="EF-HAND CALCIUM-BINDING DOMAIN CONTAINING PROTEIN"/>
    <property type="match status" value="1"/>
</dbReference>
<dbReference type="GeneID" id="112283209"/>
<evidence type="ECO:0000313" key="7">
    <source>
        <dbReference type="EnsemblPlants" id="PAC:32975774.CDS.1"/>
    </source>
</evidence>
<dbReference type="PROSITE" id="PS00018">
    <property type="entry name" value="EF_HAND_1"/>
    <property type="match status" value="4"/>
</dbReference>
<dbReference type="FunFam" id="1.10.238.10:FF:000089">
    <property type="entry name" value="calmodulin-like protein 3"/>
    <property type="match status" value="1"/>
</dbReference>
<feature type="domain" description="EF-hand" evidence="5">
    <location>
        <begin position="96"/>
        <end position="131"/>
    </location>
</feature>
<dbReference type="GO" id="GO:0005737">
    <property type="term" value="C:cytoplasm"/>
    <property type="evidence" value="ECO:0000318"/>
    <property type="project" value="GO_Central"/>
</dbReference>
<dbReference type="SMART" id="SM00054">
    <property type="entry name" value="EFh"/>
    <property type="match status" value="4"/>
</dbReference>
<dbReference type="GO" id="GO:0005509">
    <property type="term" value="F:calcium ion binding"/>
    <property type="evidence" value="ECO:0000318"/>
    <property type="project" value="GO_Central"/>
</dbReference>
<dbReference type="Gramene" id="Pp3c6_23710V3.1">
    <property type="protein sequence ID" value="PAC:32975774.CDS.1"/>
    <property type="gene ID" value="Pp3c6_23710"/>
</dbReference>
<reference evidence="6 8" key="1">
    <citation type="journal article" date="2008" name="Science">
        <title>The Physcomitrella genome reveals evolutionary insights into the conquest of land by plants.</title>
        <authorList>
            <person name="Rensing S."/>
            <person name="Lang D."/>
            <person name="Zimmer A."/>
            <person name="Terry A."/>
            <person name="Salamov A."/>
            <person name="Shapiro H."/>
            <person name="Nishiyama T."/>
            <person name="Perroud P.-F."/>
            <person name="Lindquist E."/>
            <person name="Kamisugi Y."/>
            <person name="Tanahashi T."/>
            <person name="Sakakibara K."/>
            <person name="Fujita T."/>
            <person name="Oishi K."/>
            <person name="Shin-I T."/>
            <person name="Kuroki Y."/>
            <person name="Toyoda A."/>
            <person name="Suzuki Y."/>
            <person name="Hashimoto A."/>
            <person name="Yamaguchi K."/>
            <person name="Sugano A."/>
            <person name="Kohara Y."/>
            <person name="Fujiyama A."/>
            <person name="Anterola A."/>
            <person name="Aoki S."/>
            <person name="Ashton N."/>
            <person name="Barbazuk W.B."/>
            <person name="Barker E."/>
            <person name="Bennetzen J."/>
            <person name="Bezanilla M."/>
            <person name="Blankenship R."/>
            <person name="Cho S.H."/>
            <person name="Dutcher S."/>
            <person name="Estelle M."/>
            <person name="Fawcett J.A."/>
            <person name="Gundlach H."/>
            <person name="Hanada K."/>
            <person name="Heyl A."/>
            <person name="Hicks K.A."/>
            <person name="Hugh J."/>
            <person name="Lohr M."/>
            <person name="Mayer K."/>
            <person name="Melkozernov A."/>
            <person name="Murata T."/>
            <person name="Nelson D."/>
            <person name="Pils B."/>
            <person name="Prigge M."/>
            <person name="Reiss B."/>
            <person name="Renner T."/>
            <person name="Rombauts S."/>
            <person name="Rushton P."/>
            <person name="Sanderfoot A."/>
            <person name="Schween G."/>
            <person name="Shiu S.-H."/>
            <person name="Stueber K."/>
            <person name="Theodoulou F.L."/>
            <person name="Tu H."/>
            <person name="Van de Peer Y."/>
            <person name="Verrier P.J."/>
            <person name="Waters E."/>
            <person name="Wood A."/>
            <person name="Yang L."/>
            <person name="Cove D."/>
            <person name="Cuming A."/>
            <person name="Hasebe M."/>
            <person name="Lucas S."/>
            <person name="Mishler D.B."/>
            <person name="Reski R."/>
            <person name="Grigoriev I."/>
            <person name="Quatrano R.S."/>
            <person name="Boore J.L."/>
        </authorList>
    </citation>
    <scope>NUCLEOTIDE SEQUENCE [LARGE SCALE GENOMIC DNA]</scope>
    <source>
        <strain evidence="7 8">cv. Gransden 2004</strain>
    </source>
</reference>
<gene>
    <name evidence="7" type="primary">LOC112283209</name>
    <name evidence="6" type="ORF">PHYPA_009390</name>
</gene>
<dbReference type="SUPFAM" id="SSF47473">
    <property type="entry name" value="EF-hand"/>
    <property type="match status" value="1"/>
</dbReference>
<accession>A0A2K1KGW9</accession>
<evidence type="ECO:0000256" key="2">
    <source>
        <dbReference type="ARBA" id="ARBA00022737"/>
    </source>
</evidence>
<dbReference type="CDD" id="cd00051">
    <property type="entry name" value="EFh"/>
    <property type="match status" value="2"/>
</dbReference>
<dbReference type="GO" id="GO:0030234">
    <property type="term" value="F:enzyme regulator activity"/>
    <property type="evidence" value="ECO:0000318"/>
    <property type="project" value="GO_Central"/>
</dbReference>
<organism evidence="6">
    <name type="scientific">Physcomitrium patens</name>
    <name type="common">Spreading-leaved earth moss</name>
    <name type="synonym">Physcomitrella patens</name>
    <dbReference type="NCBI Taxonomy" id="3218"/>
    <lineage>
        <taxon>Eukaryota</taxon>
        <taxon>Viridiplantae</taxon>
        <taxon>Streptophyta</taxon>
        <taxon>Embryophyta</taxon>
        <taxon>Bryophyta</taxon>
        <taxon>Bryophytina</taxon>
        <taxon>Bryopsida</taxon>
        <taxon>Funariidae</taxon>
        <taxon>Funariales</taxon>
        <taxon>Funariaceae</taxon>
        <taxon>Physcomitrium</taxon>
    </lineage>
</organism>